<dbReference type="AlphaFoldDB" id="A0A1Z5K3N2"/>
<dbReference type="OrthoDB" id="338816at2759"/>
<dbReference type="GO" id="GO:0045893">
    <property type="term" value="P:positive regulation of DNA-templated transcription"/>
    <property type="evidence" value="ECO:0007669"/>
    <property type="project" value="TreeGrafter"/>
</dbReference>
<evidence type="ECO:0000313" key="4">
    <source>
        <dbReference type="EMBL" id="GAX20850.1"/>
    </source>
</evidence>
<sequence length="308" mass="34526">MTTDTQKAIDLSLLSDQLAKLFGFADGVSDIVEHLFTIDSKDDLSDYLEQLLGSSARKQSTFDIFVNNVIRYQQGQPLIVEEPKANPEPALSQITQTKSTDKKKQQSKPSNPKTYAKSAPNVRAVENRLQKLSVKEKPALSKAPAVHNEIPPSTPSSSQIPDETSKPVHKPVFRKLSSLPKPPQGDAKVKPCDCFGTRHDVTVNCLYCGRISCSAEIGIVFCPCCRYQLHEKDDPVRIECVPPEALELKNKLLSRDRERTSQTKVYTDYMDHKSTWNSRQEAIAAQELEQQRDAQVHRRPGMQLQLGI</sequence>
<dbReference type="Proteomes" id="UP000198406">
    <property type="component" value="Unassembled WGS sequence"/>
</dbReference>
<feature type="region of interest" description="Disordered" evidence="1">
    <location>
        <begin position="81"/>
        <end position="122"/>
    </location>
</feature>
<dbReference type="InParanoid" id="A0A1Z5K3N2"/>
<dbReference type="InterPro" id="IPR009349">
    <property type="entry name" value="TRIP4/RQT4_C2HC5_Znf"/>
</dbReference>
<dbReference type="EMBL" id="BDSP01000152">
    <property type="protein sequence ID" value="GAX20850.1"/>
    <property type="molecule type" value="Genomic_DNA"/>
</dbReference>
<feature type="domain" description="TRIP4/RQT4 C2HC5-type zinc finger" evidence="2">
    <location>
        <begin position="190"/>
        <end position="234"/>
    </location>
</feature>
<dbReference type="GO" id="GO:0180022">
    <property type="term" value="C:RQC-trigger complex"/>
    <property type="evidence" value="ECO:0007669"/>
    <property type="project" value="InterPro"/>
</dbReference>
<evidence type="ECO:0000256" key="1">
    <source>
        <dbReference type="SAM" id="MobiDB-lite"/>
    </source>
</evidence>
<evidence type="ECO:0000313" key="5">
    <source>
        <dbReference type="Proteomes" id="UP000198406"/>
    </source>
</evidence>
<dbReference type="Pfam" id="PF23135">
    <property type="entry name" value="TRI4_N"/>
    <property type="match status" value="1"/>
</dbReference>
<dbReference type="GO" id="GO:0008270">
    <property type="term" value="F:zinc ion binding"/>
    <property type="evidence" value="ECO:0007669"/>
    <property type="project" value="InterPro"/>
</dbReference>
<protein>
    <submittedName>
        <fullName evidence="4">Uncharacterized protein</fullName>
    </submittedName>
</protein>
<dbReference type="GO" id="GO:0072344">
    <property type="term" value="P:rescue of stalled ribosome"/>
    <property type="evidence" value="ECO:0007669"/>
    <property type="project" value="InterPro"/>
</dbReference>
<dbReference type="Pfam" id="PF06221">
    <property type="entry name" value="zf-C2HC5"/>
    <property type="match status" value="1"/>
</dbReference>
<comment type="caution">
    <text evidence="4">The sequence shown here is derived from an EMBL/GenBank/DDBJ whole genome shotgun (WGS) entry which is preliminary data.</text>
</comment>
<gene>
    <name evidence="4" type="ORF">FisN_7Hu165</name>
</gene>
<feature type="domain" description="Activating signal cointegrator 1 N-terminal" evidence="3">
    <location>
        <begin position="14"/>
        <end position="62"/>
    </location>
</feature>
<evidence type="ECO:0000259" key="3">
    <source>
        <dbReference type="Pfam" id="PF23135"/>
    </source>
</evidence>
<reference evidence="4 5" key="1">
    <citation type="journal article" date="2015" name="Plant Cell">
        <title>Oil accumulation by the oleaginous diatom Fistulifera solaris as revealed by the genome and transcriptome.</title>
        <authorList>
            <person name="Tanaka T."/>
            <person name="Maeda Y."/>
            <person name="Veluchamy A."/>
            <person name="Tanaka M."/>
            <person name="Abida H."/>
            <person name="Marechal E."/>
            <person name="Bowler C."/>
            <person name="Muto M."/>
            <person name="Sunaga Y."/>
            <person name="Tanaka M."/>
            <person name="Yoshino T."/>
            <person name="Taniguchi T."/>
            <person name="Fukuda Y."/>
            <person name="Nemoto M."/>
            <person name="Matsumoto M."/>
            <person name="Wong P.S."/>
            <person name="Aburatani S."/>
            <person name="Fujibuchi W."/>
        </authorList>
    </citation>
    <scope>NUCLEOTIDE SEQUENCE [LARGE SCALE GENOMIC DNA]</scope>
    <source>
        <strain evidence="4 5">JPCC DA0580</strain>
    </source>
</reference>
<keyword evidence="5" id="KW-1185">Reference proteome</keyword>
<organism evidence="4 5">
    <name type="scientific">Fistulifera solaris</name>
    <name type="common">Oleaginous diatom</name>
    <dbReference type="NCBI Taxonomy" id="1519565"/>
    <lineage>
        <taxon>Eukaryota</taxon>
        <taxon>Sar</taxon>
        <taxon>Stramenopiles</taxon>
        <taxon>Ochrophyta</taxon>
        <taxon>Bacillariophyta</taxon>
        <taxon>Bacillariophyceae</taxon>
        <taxon>Bacillariophycidae</taxon>
        <taxon>Naviculales</taxon>
        <taxon>Naviculaceae</taxon>
        <taxon>Fistulifera</taxon>
    </lineage>
</organism>
<dbReference type="InterPro" id="IPR056994">
    <property type="entry name" value="TRI4_N"/>
</dbReference>
<dbReference type="InterPro" id="IPR039128">
    <property type="entry name" value="TRIP4-like"/>
</dbReference>
<dbReference type="GO" id="GO:0005634">
    <property type="term" value="C:nucleus"/>
    <property type="evidence" value="ECO:0007669"/>
    <property type="project" value="InterPro"/>
</dbReference>
<dbReference type="PANTHER" id="PTHR12963">
    <property type="entry name" value="THYROID RECEPTOR INTERACTING PROTEIN RELATED"/>
    <property type="match status" value="1"/>
</dbReference>
<dbReference type="PANTHER" id="PTHR12963:SF4">
    <property type="entry name" value="ACTIVATING SIGNAL COINTEGRATOR 1"/>
    <property type="match status" value="1"/>
</dbReference>
<evidence type="ECO:0000259" key="2">
    <source>
        <dbReference type="Pfam" id="PF06221"/>
    </source>
</evidence>
<name>A0A1Z5K3N2_FISSO</name>
<feature type="region of interest" description="Disordered" evidence="1">
    <location>
        <begin position="136"/>
        <end position="168"/>
    </location>
</feature>
<proteinExistence type="predicted"/>
<accession>A0A1Z5K3N2</accession>